<dbReference type="Proteomes" id="UP001138802">
    <property type="component" value="Unassembled WGS sequence"/>
</dbReference>
<dbReference type="Gene3D" id="3.40.50.1240">
    <property type="entry name" value="Phosphoglycerate mutase-like"/>
    <property type="match status" value="1"/>
</dbReference>
<evidence type="ECO:0000313" key="3">
    <source>
        <dbReference type="Proteomes" id="UP001138802"/>
    </source>
</evidence>
<dbReference type="InterPro" id="IPR013078">
    <property type="entry name" value="His_Pase_superF_clade-1"/>
</dbReference>
<accession>A0A9X0WIG2</accession>
<evidence type="ECO:0000256" key="1">
    <source>
        <dbReference type="SAM" id="SignalP"/>
    </source>
</evidence>
<feature type="chain" id="PRO_5040759370" evidence="1">
    <location>
        <begin position="27"/>
        <end position="196"/>
    </location>
</feature>
<gene>
    <name evidence="2" type="ORF">CKO25_11045</name>
</gene>
<dbReference type="Pfam" id="PF00300">
    <property type="entry name" value="His_Phos_1"/>
    <property type="match status" value="1"/>
</dbReference>
<dbReference type="CDD" id="cd07067">
    <property type="entry name" value="HP_PGM_like"/>
    <property type="match status" value="1"/>
</dbReference>
<dbReference type="InterPro" id="IPR029033">
    <property type="entry name" value="His_PPase_superfam"/>
</dbReference>
<name>A0A9X0WIG2_9GAMM</name>
<feature type="signal peptide" evidence="1">
    <location>
        <begin position="1"/>
        <end position="26"/>
    </location>
</feature>
<keyword evidence="3" id="KW-1185">Reference proteome</keyword>
<keyword evidence="1" id="KW-0732">Signal</keyword>
<protein>
    <submittedName>
        <fullName evidence="2">Histidine phosphatase family protein</fullName>
    </submittedName>
</protein>
<proteinExistence type="predicted"/>
<sequence>MKILATTTLFSAVSALVLIMASDSIAADDSTLWSALAEGGKVVMIRHTQSEDAPPEVSMHLSAERDCTREQNLSEEGRQHARALGVLFQEQGIEVDAVMSSEFCRARETAELAFGEYDAWLPLNLLEALPADESEWLMEDVRETIGDFDGEGVLVLVSHRSNINTISFQQTEPGNIVVMEPNALGGFSVLGLITQQ</sequence>
<dbReference type="RefSeq" id="WP_200387981.1">
    <property type="nucleotide sequence ID" value="NZ_NRSD01000010.1"/>
</dbReference>
<dbReference type="SUPFAM" id="SSF53254">
    <property type="entry name" value="Phosphoglycerate mutase-like"/>
    <property type="match status" value="1"/>
</dbReference>
<dbReference type="SMART" id="SM00855">
    <property type="entry name" value="PGAM"/>
    <property type="match status" value="1"/>
</dbReference>
<dbReference type="EMBL" id="NRSD01000010">
    <property type="protein sequence ID" value="MBK1645173.1"/>
    <property type="molecule type" value="Genomic_DNA"/>
</dbReference>
<comment type="caution">
    <text evidence="2">The sequence shown here is derived from an EMBL/GenBank/DDBJ whole genome shotgun (WGS) entry which is preliminary data.</text>
</comment>
<evidence type="ECO:0000313" key="2">
    <source>
        <dbReference type="EMBL" id="MBK1645173.1"/>
    </source>
</evidence>
<organism evidence="2 3">
    <name type="scientific">Thiocapsa imhoffii</name>
    <dbReference type="NCBI Taxonomy" id="382777"/>
    <lineage>
        <taxon>Bacteria</taxon>
        <taxon>Pseudomonadati</taxon>
        <taxon>Pseudomonadota</taxon>
        <taxon>Gammaproteobacteria</taxon>
        <taxon>Chromatiales</taxon>
        <taxon>Chromatiaceae</taxon>
        <taxon>Thiocapsa</taxon>
    </lineage>
</organism>
<reference evidence="2 3" key="1">
    <citation type="journal article" date="2020" name="Microorganisms">
        <title>Osmotic Adaptation and Compatible Solute Biosynthesis of Phototrophic Bacteria as Revealed from Genome Analyses.</title>
        <authorList>
            <person name="Imhoff J.F."/>
            <person name="Rahn T."/>
            <person name="Kunzel S."/>
            <person name="Keller A."/>
            <person name="Neulinger S.C."/>
        </authorList>
    </citation>
    <scope>NUCLEOTIDE SEQUENCE [LARGE SCALE GENOMIC DNA]</scope>
    <source>
        <strain evidence="2 3">DSM 21303</strain>
    </source>
</reference>
<dbReference type="AlphaFoldDB" id="A0A9X0WIG2"/>